<keyword evidence="1" id="KW-0812">Transmembrane</keyword>
<dbReference type="EMBL" id="LHQQ01000210">
    <property type="protein sequence ID" value="KOS39277.1"/>
    <property type="molecule type" value="Genomic_DNA"/>
</dbReference>
<gene>
    <name evidence="2" type="ORF">ACN38_g9887</name>
</gene>
<comment type="caution">
    <text evidence="2">The sequence shown here is derived from an EMBL/GenBank/DDBJ whole genome shotgun (WGS) entry which is preliminary data.</text>
</comment>
<keyword evidence="3" id="KW-1185">Reference proteome</keyword>
<keyword evidence="1" id="KW-1133">Transmembrane helix</keyword>
<proteinExistence type="predicted"/>
<keyword evidence="1" id="KW-0472">Membrane</keyword>
<evidence type="ECO:0000313" key="2">
    <source>
        <dbReference type="EMBL" id="KOS39277.1"/>
    </source>
</evidence>
<sequence>MYLLYDLPIQKVLRLLYVSSVGWGFPILAAAAFMRALRVRLTGQTRRVSQQRPLLRTTKYATRHVTLSLVYIARK</sequence>
<feature type="transmembrane region" description="Helical" evidence="1">
    <location>
        <begin position="15"/>
        <end position="37"/>
    </location>
</feature>
<dbReference type="AlphaFoldDB" id="A0A0M8NXF7"/>
<accession>A0A0M8NXF7</accession>
<dbReference type="Proteomes" id="UP000037696">
    <property type="component" value="Unassembled WGS sequence"/>
</dbReference>
<evidence type="ECO:0000313" key="3">
    <source>
        <dbReference type="Proteomes" id="UP000037696"/>
    </source>
</evidence>
<reference evidence="2 3" key="1">
    <citation type="submission" date="2015-08" db="EMBL/GenBank/DDBJ databases">
        <title>Genome sequencing of Penicillium nordicum.</title>
        <authorList>
            <person name="Nguyen H.D."/>
            <person name="Seifert K.A."/>
        </authorList>
    </citation>
    <scope>NUCLEOTIDE SEQUENCE [LARGE SCALE GENOMIC DNA]</scope>
    <source>
        <strain evidence="2 3">DAOMC 185683</strain>
    </source>
</reference>
<evidence type="ECO:0000256" key="1">
    <source>
        <dbReference type="SAM" id="Phobius"/>
    </source>
</evidence>
<protein>
    <submittedName>
        <fullName evidence="2">Uncharacterized protein</fullName>
    </submittedName>
</protein>
<organism evidence="2 3">
    <name type="scientific">Penicillium nordicum</name>
    <dbReference type="NCBI Taxonomy" id="229535"/>
    <lineage>
        <taxon>Eukaryota</taxon>
        <taxon>Fungi</taxon>
        <taxon>Dikarya</taxon>
        <taxon>Ascomycota</taxon>
        <taxon>Pezizomycotina</taxon>
        <taxon>Eurotiomycetes</taxon>
        <taxon>Eurotiomycetidae</taxon>
        <taxon>Eurotiales</taxon>
        <taxon>Aspergillaceae</taxon>
        <taxon>Penicillium</taxon>
    </lineage>
</organism>
<name>A0A0M8NXF7_9EURO</name>